<evidence type="ECO:0000256" key="3">
    <source>
        <dbReference type="ARBA" id="ARBA00022833"/>
    </source>
</evidence>
<evidence type="ECO:0000256" key="2">
    <source>
        <dbReference type="ARBA" id="ARBA00022771"/>
    </source>
</evidence>
<dbReference type="Proteomes" id="UP000504629">
    <property type="component" value="Unplaced"/>
</dbReference>
<evidence type="ECO:0000313" key="7">
    <source>
        <dbReference type="Proteomes" id="UP000504629"/>
    </source>
</evidence>
<evidence type="ECO:0000259" key="6">
    <source>
        <dbReference type="PROSITE" id="PS50145"/>
    </source>
</evidence>
<accession>A0A6J2JQC8</accession>
<dbReference type="RefSeq" id="XP_028031473.1">
    <property type="nucleotide sequence ID" value="XM_028175672.1"/>
</dbReference>
<dbReference type="InterPro" id="IPR051986">
    <property type="entry name" value="Innate_Immune_Apopt_Reg"/>
</dbReference>
<dbReference type="GO" id="GO:0005739">
    <property type="term" value="C:mitochondrion"/>
    <property type="evidence" value="ECO:0007669"/>
    <property type="project" value="TreeGrafter"/>
</dbReference>
<dbReference type="PANTHER" id="PTHR16295:SF10">
    <property type="entry name" value="EXPRESSED PROTEIN"/>
    <property type="match status" value="1"/>
</dbReference>
<keyword evidence="7" id="KW-1185">Reference proteome</keyword>
<dbReference type="InterPro" id="IPR013083">
    <property type="entry name" value="Znf_RING/FYVE/PHD"/>
</dbReference>
<dbReference type="Gene3D" id="3.30.40.10">
    <property type="entry name" value="Zinc/RING finger domain, C3HC4 (zinc finger)"/>
    <property type="match status" value="2"/>
</dbReference>
<feature type="compositionally biased region" description="Pro residues" evidence="5">
    <location>
        <begin position="540"/>
        <end position="551"/>
    </location>
</feature>
<feature type="region of interest" description="Disordered" evidence="5">
    <location>
        <begin position="304"/>
        <end position="324"/>
    </location>
</feature>
<dbReference type="InterPro" id="IPR001293">
    <property type="entry name" value="Znf_TRAF"/>
</dbReference>
<evidence type="ECO:0000256" key="4">
    <source>
        <dbReference type="PROSITE-ProRule" id="PRU00207"/>
    </source>
</evidence>
<dbReference type="OrthoDB" id="193703at2759"/>
<dbReference type="PANTHER" id="PTHR16295">
    <property type="entry name" value="TRAF-TYPE ZINC FINGER PROTEIN-RELATED"/>
    <property type="match status" value="1"/>
</dbReference>
<dbReference type="AlphaFoldDB" id="A0A6J2JQC8"/>
<dbReference type="KEGG" id="bman:114243994"/>
<feature type="region of interest" description="Disordered" evidence="5">
    <location>
        <begin position="524"/>
        <end position="552"/>
    </location>
</feature>
<sequence>MDEEQTKLCPNCKREIPSTNFTIHSVHCARNIGVCPVCKEPVPLADLQKHHDELHKQLPCKQCGDSVCGTDLEDHIRDSCAQTIKTCRFCELELPRRELPPHENYCGVRTEQCPDCREWVMIKYRQLHLDSNHGFIRLDDDPPPASRLLPRLPSTRPSAGPANGAARVSIFDNYVKNINLGTGDCESAGPVPGGSGAKAPFKRKNDQPQINTTVETTNKVWKDLSISRGAVKKRPAPAPPARVAPPPAPPYLCAVQRQQRELADREEQNAINFAAGLPPVSSAAARVDKLRALDALLNRENNNVELRNRDPRPRPPAACASPAPCAPPVPCAPPGVKNTNSFVSHNFSPKHLNFAQTSAPRLEKQLNVSRNTPGPPSGDAGGSRPPLSLNLPSAGRGRGPTSNGFTPNVPAATHKVSNVTQTIPTAAAGPSCPVPGTARYVPGATSNGSLTIKNTNLTGNDPLEVERRRQEFQDLKPMTPEEFMERFKRFRMRDEENATKSEDRMSEIKSSLRELRRELNEVTAPYNAPPAPPGLGGAAPPSPPRSPPLSPPDDVELPCEFCAAPVPMNQLVLHQTGCRPDLAQLVRRAPVRAEPRRDEPVIPCEFCTESLPVYLISEHQERCGRDADLMYPD</sequence>
<organism evidence="7 8">
    <name type="scientific">Bombyx mandarina</name>
    <name type="common">Wild silk moth</name>
    <name type="synonym">Wild silkworm</name>
    <dbReference type="NCBI Taxonomy" id="7092"/>
    <lineage>
        <taxon>Eukaryota</taxon>
        <taxon>Metazoa</taxon>
        <taxon>Ecdysozoa</taxon>
        <taxon>Arthropoda</taxon>
        <taxon>Hexapoda</taxon>
        <taxon>Insecta</taxon>
        <taxon>Pterygota</taxon>
        <taxon>Neoptera</taxon>
        <taxon>Endopterygota</taxon>
        <taxon>Lepidoptera</taxon>
        <taxon>Glossata</taxon>
        <taxon>Ditrysia</taxon>
        <taxon>Bombycoidea</taxon>
        <taxon>Bombycidae</taxon>
        <taxon>Bombycinae</taxon>
        <taxon>Bombyx</taxon>
    </lineage>
</organism>
<keyword evidence="1 4" id="KW-0479">Metal-binding</keyword>
<dbReference type="Pfam" id="PF21366">
    <property type="entry name" value="TRAFD1-XIAF1_ZnF"/>
    <property type="match status" value="1"/>
</dbReference>
<feature type="zinc finger region" description="TRAF-type" evidence="4">
    <location>
        <begin position="58"/>
        <end position="99"/>
    </location>
</feature>
<feature type="compositionally biased region" description="Pro residues" evidence="5">
    <location>
        <begin position="236"/>
        <end position="249"/>
    </location>
</feature>
<proteinExistence type="predicted"/>
<evidence type="ECO:0000256" key="1">
    <source>
        <dbReference type="ARBA" id="ARBA00022723"/>
    </source>
</evidence>
<evidence type="ECO:0000313" key="8">
    <source>
        <dbReference type="RefSeq" id="XP_028031473.1"/>
    </source>
</evidence>
<dbReference type="InterPro" id="IPR049439">
    <property type="entry name" value="TRAFD1-XIAF1_Znf"/>
</dbReference>
<reference evidence="8" key="1">
    <citation type="submission" date="2025-08" db="UniProtKB">
        <authorList>
            <consortium name="RefSeq"/>
        </authorList>
    </citation>
    <scope>IDENTIFICATION</scope>
    <source>
        <tissue evidence="8">Silk gland</tissue>
    </source>
</reference>
<feature type="region of interest" description="Disordered" evidence="5">
    <location>
        <begin position="367"/>
        <end position="411"/>
    </location>
</feature>
<keyword evidence="3 4" id="KW-0862">Zinc</keyword>
<dbReference type="GO" id="GO:0008270">
    <property type="term" value="F:zinc ion binding"/>
    <property type="evidence" value="ECO:0007669"/>
    <property type="project" value="UniProtKB-KW"/>
</dbReference>
<feature type="domain" description="TRAF-type" evidence="6">
    <location>
        <begin position="58"/>
        <end position="99"/>
    </location>
</feature>
<dbReference type="PROSITE" id="PS50145">
    <property type="entry name" value="ZF_TRAF"/>
    <property type="match status" value="1"/>
</dbReference>
<protein>
    <submittedName>
        <fullName evidence="8">Verprolin-like</fullName>
    </submittedName>
</protein>
<name>A0A6J2JQC8_BOMMA</name>
<gene>
    <name evidence="8" type="primary">LOC114243994</name>
</gene>
<keyword evidence="2 4" id="KW-0863">Zinc-finger</keyword>
<dbReference type="GeneID" id="114243994"/>
<evidence type="ECO:0000256" key="5">
    <source>
        <dbReference type="SAM" id="MobiDB-lite"/>
    </source>
</evidence>
<feature type="region of interest" description="Disordered" evidence="5">
    <location>
        <begin position="230"/>
        <end position="249"/>
    </location>
</feature>